<reference evidence="1 2" key="1">
    <citation type="submission" date="2018-04" db="EMBL/GenBank/DDBJ databases">
        <authorList>
            <person name="Vogel A."/>
        </authorList>
    </citation>
    <scope>NUCLEOTIDE SEQUENCE [LARGE SCALE GENOMIC DNA]</scope>
</reference>
<organism evidence="1 2">
    <name type="scientific">Cuscuta campestris</name>
    <dbReference type="NCBI Taxonomy" id="132261"/>
    <lineage>
        <taxon>Eukaryota</taxon>
        <taxon>Viridiplantae</taxon>
        <taxon>Streptophyta</taxon>
        <taxon>Embryophyta</taxon>
        <taxon>Tracheophyta</taxon>
        <taxon>Spermatophyta</taxon>
        <taxon>Magnoliopsida</taxon>
        <taxon>eudicotyledons</taxon>
        <taxon>Gunneridae</taxon>
        <taxon>Pentapetalae</taxon>
        <taxon>asterids</taxon>
        <taxon>lamiids</taxon>
        <taxon>Solanales</taxon>
        <taxon>Convolvulaceae</taxon>
        <taxon>Cuscuteae</taxon>
        <taxon>Cuscuta</taxon>
        <taxon>Cuscuta subgen. Grammica</taxon>
        <taxon>Cuscuta sect. Cleistogrammica</taxon>
    </lineage>
</organism>
<protein>
    <submittedName>
        <fullName evidence="1">Uncharacterized protein</fullName>
    </submittedName>
</protein>
<sequence>MLSIAANFPFTRYTYPAVSTFTPCAAVLMAIANEMDTIMASTRHWTDKCMGWVPPFSQIYFGMLFYIQTLKAMLIAGHLATHSELRTLLSEFEMLYPLSTLWIPGPLVSFFKNLACFTPDPERFGNVTPSICQRPGWTRASHYTFGHMTTHLPNLSFYFSRLYSVCDAATRDGTTEISFARDVDGPRFLATIFGRACDNEATAEHIMLRSPGASLVYAGNLRLWQKAALQMNSELPGNLNIDNDDVEDSWVSALRLDHSFYWFSTVAAMMARYCQFWKDSTSLEDCSPNGSAAGAVRCCVIDNHTSMFDIPAWTEQAGKHNSFVHGNRNQMGHYALLSYPTLMLNASTALQDIPETDIQAALTYAYNLYLDKTQRRDGVTGPFWTIRPLASGCNHFRTIQGIAALLTRVYHCDSRLGLDRH</sequence>
<proteinExistence type="predicted"/>
<dbReference type="EMBL" id="OOIL02002240">
    <property type="protein sequence ID" value="VFQ81614.1"/>
    <property type="molecule type" value="Genomic_DNA"/>
</dbReference>
<gene>
    <name evidence="1" type="ORF">CCAM_LOCUS23390</name>
</gene>
<name>A0A484LZR3_9ASTE</name>
<accession>A0A484LZR3</accession>
<dbReference type="OrthoDB" id="1684382at2759"/>
<keyword evidence="2" id="KW-1185">Reference proteome</keyword>
<dbReference type="AlphaFoldDB" id="A0A484LZR3"/>
<evidence type="ECO:0000313" key="2">
    <source>
        <dbReference type="Proteomes" id="UP000595140"/>
    </source>
</evidence>
<dbReference type="Proteomes" id="UP000595140">
    <property type="component" value="Unassembled WGS sequence"/>
</dbReference>
<evidence type="ECO:0000313" key="1">
    <source>
        <dbReference type="EMBL" id="VFQ81614.1"/>
    </source>
</evidence>